<protein>
    <submittedName>
        <fullName evidence="1">Uncharacterized protein</fullName>
    </submittedName>
</protein>
<evidence type="ECO:0000313" key="2">
    <source>
        <dbReference type="Proteomes" id="UP000321794"/>
    </source>
</evidence>
<evidence type="ECO:0000313" key="1">
    <source>
        <dbReference type="EMBL" id="GEO70890.1"/>
    </source>
</evidence>
<comment type="caution">
    <text evidence="1">The sequence shown here is derived from an EMBL/GenBank/DDBJ whole genome shotgun (WGS) entry which is preliminary data.</text>
</comment>
<sequence>MANVKFDDFLKRELQGPGIKAGFEKQNEQLVRAVAARQTKQQKVADKAVSPQLSRRSN</sequence>
<dbReference type="Proteomes" id="UP000321794">
    <property type="component" value="Unassembled WGS sequence"/>
</dbReference>
<accession>A0ABQ0WSY4</accession>
<proteinExistence type="predicted"/>
<name>A0ABQ0WSY4_9LACO</name>
<gene>
    <name evidence="1" type="ORF">LZY01_00580</name>
</gene>
<reference evidence="1 2" key="1">
    <citation type="submission" date="2019-07" db="EMBL/GenBank/DDBJ databases">
        <title>Whole genome shotgun sequence of Lactobacillus zymae NBRC 107157.</title>
        <authorList>
            <person name="Hosoyama A."/>
            <person name="Uohara A."/>
            <person name="Ohji S."/>
            <person name="Ichikawa N."/>
        </authorList>
    </citation>
    <scope>NUCLEOTIDE SEQUENCE [LARGE SCALE GENOMIC DNA]</scope>
    <source>
        <strain evidence="1 2">NBRC 107157</strain>
    </source>
</reference>
<dbReference type="EMBL" id="BJZK01000001">
    <property type="protein sequence ID" value="GEO70890.1"/>
    <property type="molecule type" value="Genomic_DNA"/>
</dbReference>
<dbReference type="RefSeq" id="WP_157058825.1">
    <property type="nucleotide sequence ID" value="NZ_BJZK01000001.1"/>
</dbReference>
<keyword evidence="2" id="KW-1185">Reference proteome</keyword>
<organism evidence="1 2">
    <name type="scientific">Levilactobacillus zymae</name>
    <dbReference type="NCBI Taxonomy" id="267363"/>
    <lineage>
        <taxon>Bacteria</taxon>
        <taxon>Bacillati</taxon>
        <taxon>Bacillota</taxon>
        <taxon>Bacilli</taxon>
        <taxon>Lactobacillales</taxon>
        <taxon>Lactobacillaceae</taxon>
        <taxon>Levilactobacillus</taxon>
    </lineage>
</organism>